<keyword evidence="4" id="KW-0540">Nuclease</keyword>
<evidence type="ECO:0000256" key="4">
    <source>
        <dbReference type="ARBA" id="ARBA00022722"/>
    </source>
</evidence>
<evidence type="ECO:0000313" key="9">
    <source>
        <dbReference type="EMBL" id="KAK3926080.1"/>
    </source>
</evidence>
<feature type="domain" description="DDE Tnp4" evidence="8">
    <location>
        <begin position="195"/>
        <end position="358"/>
    </location>
</feature>
<evidence type="ECO:0000313" key="10">
    <source>
        <dbReference type="Proteomes" id="UP001219518"/>
    </source>
</evidence>
<name>A0AAE1HRB8_9NEOP</name>
<dbReference type="GO" id="GO:0004518">
    <property type="term" value="F:nuclease activity"/>
    <property type="evidence" value="ECO:0007669"/>
    <property type="project" value="UniProtKB-KW"/>
</dbReference>
<evidence type="ECO:0000256" key="5">
    <source>
        <dbReference type="ARBA" id="ARBA00022723"/>
    </source>
</evidence>
<dbReference type="InterPro" id="IPR027806">
    <property type="entry name" value="HARBI1_dom"/>
</dbReference>
<evidence type="ECO:0000256" key="6">
    <source>
        <dbReference type="ARBA" id="ARBA00022801"/>
    </source>
</evidence>
<organism evidence="9 10">
    <name type="scientific">Frankliniella fusca</name>
    <dbReference type="NCBI Taxonomy" id="407009"/>
    <lineage>
        <taxon>Eukaryota</taxon>
        <taxon>Metazoa</taxon>
        <taxon>Ecdysozoa</taxon>
        <taxon>Arthropoda</taxon>
        <taxon>Hexapoda</taxon>
        <taxon>Insecta</taxon>
        <taxon>Pterygota</taxon>
        <taxon>Neoptera</taxon>
        <taxon>Paraneoptera</taxon>
        <taxon>Thysanoptera</taxon>
        <taxon>Terebrantia</taxon>
        <taxon>Thripoidea</taxon>
        <taxon>Thripidae</taxon>
        <taxon>Frankliniella</taxon>
    </lineage>
</organism>
<dbReference type="GO" id="GO:0016787">
    <property type="term" value="F:hydrolase activity"/>
    <property type="evidence" value="ECO:0007669"/>
    <property type="project" value="UniProtKB-KW"/>
</dbReference>
<dbReference type="GO" id="GO:0046872">
    <property type="term" value="F:metal ion binding"/>
    <property type="evidence" value="ECO:0007669"/>
    <property type="project" value="UniProtKB-KW"/>
</dbReference>
<dbReference type="AlphaFoldDB" id="A0AAE1HRB8"/>
<dbReference type="PANTHER" id="PTHR22930:SF269">
    <property type="entry name" value="NUCLEASE HARBI1-LIKE PROTEIN"/>
    <property type="match status" value="1"/>
</dbReference>
<protein>
    <submittedName>
        <fullName evidence="9">Protein ALP1-like</fullName>
    </submittedName>
</protein>
<keyword evidence="6" id="KW-0378">Hydrolase</keyword>
<comment type="caution">
    <text evidence="9">The sequence shown here is derived from an EMBL/GenBank/DDBJ whole genome shotgun (WGS) entry which is preliminary data.</text>
</comment>
<evidence type="ECO:0000256" key="1">
    <source>
        <dbReference type="ARBA" id="ARBA00001968"/>
    </source>
</evidence>
<dbReference type="InterPro" id="IPR045249">
    <property type="entry name" value="HARBI1-like"/>
</dbReference>
<gene>
    <name evidence="9" type="ORF">KUF71_014329</name>
</gene>
<accession>A0AAE1HRB8</accession>
<dbReference type="GO" id="GO:0005634">
    <property type="term" value="C:nucleus"/>
    <property type="evidence" value="ECO:0007669"/>
    <property type="project" value="UniProtKB-SubCell"/>
</dbReference>
<evidence type="ECO:0000256" key="2">
    <source>
        <dbReference type="ARBA" id="ARBA00004123"/>
    </source>
</evidence>
<comment type="similarity">
    <text evidence="3">Belongs to the HARBI1 family.</text>
</comment>
<dbReference type="Pfam" id="PF13359">
    <property type="entry name" value="DDE_Tnp_4"/>
    <property type="match status" value="1"/>
</dbReference>
<keyword evidence="10" id="KW-1185">Reference proteome</keyword>
<comment type="cofactor">
    <cofactor evidence="1">
        <name>a divalent metal cation</name>
        <dbReference type="ChEBI" id="CHEBI:60240"/>
    </cofactor>
</comment>
<sequence>MERRRRAFNATSNYYHNRNKKLSVAFFVFLLGYFHSHFPDRNVWVKHWVARRKKQGLHHNLFLELMLEDPQKYRRFPLSCYRCLRMSTAMFEELLSKVSPIIQRKDTHLRESISPAERLSVTLRHLATGESQESLQMSFRIGQSTISGIIKDTVRAIYKVLKDDFLRFPSSAEEWKAVAQDIYERWNFPNCMGAMDGKHFLIDCPIKSGSMFYNYKSTFSIVLLAVVDAQLRFIFIDVGTNGRACDRGIWNSSDLKSYVENYALPRAPLPNSDIMFPYVIVGDEGFTLSEHVMIPYSKGSLANRRDRKIFNYRLSRFRRCSENAFGILVTRFQIFRSAMRYDPDVAKDVILATLALHNWLRTDTVGRSMYSPPQSLDSEDVITGRIIDGNWRDRHEGRGVMRLANQGGNHHAASALELRNVLCEYFNGIGAVPWQDRMIGVPAE</sequence>
<comment type="subcellular location">
    <subcellularLocation>
        <location evidence="2">Nucleus</location>
    </subcellularLocation>
</comment>
<keyword evidence="5" id="KW-0479">Metal-binding</keyword>
<dbReference type="EMBL" id="JAHWGI010001243">
    <property type="protein sequence ID" value="KAK3926080.1"/>
    <property type="molecule type" value="Genomic_DNA"/>
</dbReference>
<dbReference type="Proteomes" id="UP001219518">
    <property type="component" value="Unassembled WGS sequence"/>
</dbReference>
<evidence type="ECO:0000256" key="7">
    <source>
        <dbReference type="ARBA" id="ARBA00023242"/>
    </source>
</evidence>
<proteinExistence type="inferred from homology"/>
<dbReference type="PANTHER" id="PTHR22930">
    <property type="match status" value="1"/>
</dbReference>
<evidence type="ECO:0000256" key="3">
    <source>
        <dbReference type="ARBA" id="ARBA00006958"/>
    </source>
</evidence>
<evidence type="ECO:0000259" key="8">
    <source>
        <dbReference type="Pfam" id="PF13359"/>
    </source>
</evidence>
<keyword evidence="7" id="KW-0539">Nucleus</keyword>
<reference evidence="9" key="2">
    <citation type="journal article" date="2023" name="BMC Genomics">
        <title>Pest status, molecular evolution, and epigenetic factors derived from the genome assembly of Frankliniella fusca, a thysanopteran phytovirus vector.</title>
        <authorList>
            <person name="Catto M.A."/>
            <person name="Labadie P.E."/>
            <person name="Jacobson A.L."/>
            <person name="Kennedy G.G."/>
            <person name="Srinivasan R."/>
            <person name="Hunt B.G."/>
        </authorList>
    </citation>
    <scope>NUCLEOTIDE SEQUENCE</scope>
    <source>
        <strain evidence="9">PL_HMW_Pooled</strain>
    </source>
</reference>
<reference evidence="9" key="1">
    <citation type="submission" date="2021-07" db="EMBL/GenBank/DDBJ databases">
        <authorList>
            <person name="Catto M.A."/>
            <person name="Jacobson A."/>
            <person name="Kennedy G."/>
            <person name="Labadie P."/>
            <person name="Hunt B.G."/>
            <person name="Srinivasan R."/>
        </authorList>
    </citation>
    <scope>NUCLEOTIDE SEQUENCE</scope>
    <source>
        <strain evidence="9">PL_HMW_Pooled</strain>
        <tissue evidence="9">Head</tissue>
    </source>
</reference>